<dbReference type="InterPro" id="IPR004499">
    <property type="entry name" value="Pro-tRNA-ligase_IIa_arc-type"/>
</dbReference>
<dbReference type="EC" id="6.1.1.15" evidence="1"/>
<dbReference type="InterPro" id="IPR045864">
    <property type="entry name" value="aa-tRNA-synth_II/BPL/LPL"/>
</dbReference>
<sequence length="64" mass="7716">MSEQTNAFTEWYLQTVQQSELMAYSSVRGSVIFRPDGYELWEHIQEEFNKFLKNKEFVMPIFLC</sequence>
<keyword evidence="2" id="KW-1185">Reference proteome</keyword>
<protein>
    <submittedName>
        <fullName evidence="1">Prolyl-tRNA synthetase</fullName>
        <ecNumber evidence="1">6.1.1.15</ecNumber>
    </submittedName>
</protein>
<dbReference type="Gene3D" id="3.30.930.10">
    <property type="entry name" value="Bira Bifunctional Protein, Domain 2"/>
    <property type="match status" value="1"/>
</dbReference>
<dbReference type="GO" id="GO:0006433">
    <property type="term" value="P:prolyl-tRNA aminoacylation"/>
    <property type="evidence" value="ECO:0007669"/>
    <property type="project" value="InterPro"/>
</dbReference>
<dbReference type="GO" id="GO:0004827">
    <property type="term" value="F:proline-tRNA ligase activity"/>
    <property type="evidence" value="ECO:0007669"/>
    <property type="project" value="UniProtKB-EC"/>
</dbReference>
<keyword evidence="1" id="KW-0436">Ligase</keyword>
<evidence type="ECO:0000313" key="1">
    <source>
        <dbReference type="EMBL" id="KFN92047.1"/>
    </source>
</evidence>
<dbReference type="PATRIC" id="fig|1302648.3.peg.670"/>
<proteinExistence type="predicted"/>
<dbReference type="GO" id="GO:0005524">
    <property type="term" value="F:ATP binding"/>
    <property type="evidence" value="ECO:0007669"/>
    <property type="project" value="InterPro"/>
</dbReference>
<evidence type="ECO:0000313" key="2">
    <source>
        <dbReference type="Proteomes" id="UP000029381"/>
    </source>
</evidence>
<dbReference type="GO" id="GO:0140096">
    <property type="term" value="F:catalytic activity, acting on a protein"/>
    <property type="evidence" value="ECO:0007669"/>
    <property type="project" value="UniProtKB-ARBA"/>
</dbReference>
<dbReference type="PANTHER" id="PTHR43382">
    <property type="entry name" value="PROLYL-TRNA SYNTHETASE"/>
    <property type="match status" value="1"/>
</dbReference>
<organism evidence="1 2">
    <name type="scientific">Tetragenococcus muriaticus 3MR10-3</name>
    <dbReference type="NCBI Taxonomy" id="1302648"/>
    <lineage>
        <taxon>Bacteria</taxon>
        <taxon>Bacillati</taxon>
        <taxon>Bacillota</taxon>
        <taxon>Bacilli</taxon>
        <taxon>Lactobacillales</taxon>
        <taxon>Enterococcaceae</taxon>
        <taxon>Tetragenococcus</taxon>
    </lineage>
</organism>
<name>A0A091C7F6_9ENTE</name>
<dbReference type="AlphaFoldDB" id="A0A091C7F6"/>
<comment type="caution">
    <text evidence="1">The sequence shown here is derived from an EMBL/GenBank/DDBJ whole genome shotgun (WGS) entry which is preliminary data.</text>
</comment>
<dbReference type="SUPFAM" id="SSF55681">
    <property type="entry name" value="Class II aaRS and biotin synthetases"/>
    <property type="match status" value="1"/>
</dbReference>
<gene>
    <name evidence="1" type="ORF">TMU3MR103_0689</name>
</gene>
<dbReference type="GO" id="GO:0016740">
    <property type="term" value="F:transferase activity"/>
    <property type="evidence" value="ECO:0007669"/>
    <property type="project" value="UniProtKB-ARBA"/>
</dbReference>
<dbReference type="EMBL" id="JPVT01000064">
    <property type="protein sequence ID" value="KFN92047.1"/>
    <property type="molecule type" value="Genomic_DNA"/>
</dbReference>
<accession>A0A091C7F6</accession>
<dbReference type="GO" id="GO:0005737">
    <property type="term" value="C:cytoplasm"/>
    <property type="evidence" value="ECO:0007669"/>
    <property type="project" value="InterPro"/>
</dbReference>
<dbReference type="GO" id="GO:0017101">
    <property type="term" value="C:aminoacyl-tRNA synthetase multienzyme complex"/>
    <property type="evidence" value="ECO:0007669"/>
    <property type="project" value="TreeGrafter"/>
</dbReference>
<dbReference type="PANTHER" id="PTHR43382:SF2">
    <property type="entry name" value="BIFUNCTIONAL GLUTAMATE_PROLINE--TRNA LIGASE"/>
    <property type="match status" value="1"/>
</dbReference>
<reference evidence="1 2" key="1">
    <citation type="submission" date="2014-08" db="EMBL/GenBank/DDBJ databases">
        <title>Genome sequence of Tetragenococcus muriaticus.</title>
        <authorList>
            <person name="Chuea-nongthon C."/>
            <person name="Rodtong S."/>
            <person name="Yongsawatdigul J."/>
            <person name="Steele J.L."/>
            <person name="Liu X.-y."/>
            <person name="Speers J."/>
            <person name="Glasner J.D."/>
            <person name="Neeno-Eckwall E.C."/>
        </authorList>
    </citation>
    <scope>NUCLEOTIDE SEQUENCE [LARGE SCALE GENOMIC DNA]</scope>
    <source>
        <strain evidence="1 2">3MR10-3</strain>
    </source>
</reference>
<keyword evidence="1" id="KW-0030">Aminoacyl-tRNA synthetase</keyword>
<dbReference type="Proteomes" id="UP000029381">
    <property type="component" value="Unassembled WGS sequence"/>
</dbReference>